<accession>A0A9D4ACZ8</accession>
<gene>
    <name evidence="1" type="ORF">J1N35_011107</name>
</gene>
<dbReference type="EMBL" id="JAIQCV010000004">
    <property type="protein sequence ID" value="KAH1107339.1"/>
    <property type="molecule type" value="Genomic_DNA"/>
</dbReference>
<dbReference type="Proteomes" id="UP000828251">
    <property type="component" value="Unassembled WGS sequence"/>
</dbReference>
<dbReference type="AlphaFoldDB" id="A0A9D4ACZ8"/>
<organism evidence="1 2">
    <name type="scientific">Gossypium stocksii</name>
    <dbReference type="NCBI Taxonomy" id="47602"/>
    <lineage>
        <taxon>Eukaryota</taxon>
        <taxon>Viridiplantae</taxon>
        <taxon>Streptophyta</taxon>
        <taxon>Embryophyta</taxon>
        <taxon>Tracheophyta</taxon>
        <taxon>Spermatophyta</taxon>
        <taxon>Magnoliopsida</taxon>
        <taxon>eudicotyledons</taxon>
        <taxon>Gunneridae</taxon>
        <taxon>Pentapetalae</taxon>
        <taxon>rosids</taxon>
        <taxon>malvids</taxon>
        <taxon>Malvales</taxon>
        <taxon>Malvaceae</taxon>
        <taxon>Malvoideae</taxon>
        <taxon>Gossypium</taxon>
    </lineage>
</organism>
<sequence>MVRMIRAGSRIIPVPRSSPILATEKSYACTTKQEEIEWVLSMPRIKLSNFAYELSLPKGSHRLCETIEDSFLLPLHALEARFIYRRTLFFEAF</sequence>
<comment type="caution">
    <text evidence="1">The sequence shown here is derived from an EMBL/GenBank/DDBJ whole genome shotgun (WGS) entry which is preliminary data.</text>
</comment>
<protein>
    <submittedName>
        <fullName evidence="1">Uncharacterized protein</fullName>
    </submittedName>
</protein>
<evidence type="ECO:0000313" key="1">
    <source>
        <dbReference type="EMBL" id="KAH1107339.1"/>
    </source>
</evidence>
<keyword evidence="2" id="KW-1185">Reference proteome</keyword>
<evidence type="ECO:0000313" key="2">
    <source>
        <dbReference type="Proteomes" id="UP000828251"/>
    </source>
</evidence>
<name>A0A9D4ACZ8_9ROSI</name>
<reference evidence="1 2" key="1">
    <citation type="journal article" date="2021" name="Plant Biotechnol. J.">
        <title>Multi-omics assisted identification of the key and species-specific regulatory components of drought-tolerant mechanisms in Gossypium stocksii.</title>
        <authorList>
            <person name="Yu D."/>
            <person name="Ke L."/>
            <person name="Zhang D."/>
            <person name="Wu Y."/>
            <person name="Sun Y."/>
            <person name="Mei J."/>
            <person name="Sun J."/>
            <person name="Sun Y."/>
        </authorList>
    </citation>
    <scope>NUCLEOTIDE SEQUENCE [LARGE SCALE GENOMIC DNA]</scope>
    <source>
        <strain evidence="2">cv. E1</strain>
        <tissue evidence="1">Leaf</tissue>
    </source>
</reference>
<proteinExistence type="predicted"/>